<gene>
    <name evidence="1" type="ORF">FHR87_000881</name>
</gene>
<proteinExistence type="predicted"/>
<name>A0A839T032_AZOMA</name>
<dbReference type="Proteomes" id="UP000549250">
    <property type="component" value="Unassembled WGS sequence"/>
</dbReference>
<dbReference type="Gene3D" id="3.40.50.720">
    <property type="entry name" value="NAD(P)-binding Rossmann-like Domain"/>
    <property type="match status" value="1"/>
</dbReference>
<protein>
    <submittedName>
        <fullName evidence="1">Uncharacterized protein YbjT (DUF2867 family)</fullName>
    </submittedName>
</protein>
<keyword evidence="2" id="KW-1185">Reference proteome</keyword>
<evidence type="ECO:0000313" key="2">
    <source>
        <dbReference type="Proteomes" id="UP000549250"/>
    </source>
</evidence>
<dbReference type="PANTHER" id="PTHR14097:SF7">
    <property type="entry name" value="OXIDOREDUCTASE HTATIP2"/>
    <property type="match status" value="1"/>
</dbReference>
<dbReference type="EMBL" id="JACHXI010000003">
    <property type="protein sequence ID" value="MBB3102498.1"/>
    <property type="molecule type" value="Genomic_DNA"/>
</dbReference>
<dbReference type="RefSeq" id="WP_183165493.1">
    <property type="nucleotide sequence ID" value="NZ_JACHXI010000003.1"/>
</dbReference>
<dbReference type="SUPFAM" id="SSF51735">
    <property type="entry name" value="NAD(P)-binding Rossmann-fold domains"/>
    <property type="match status" value="1"/>
</dbReference>
<dbReference type="AlphaFoldDB" id="A0A839T032"/>
<comment type="caution">
    <text evidence="1">The sequence shown here is derived from an EMBL/GenBank/DDBJ whole genome shotgun (WGS) entry which is preliminary data.</text>
</comment>
<accession>A0A839T032</accession>
<organism evidence="1 2">
    <name type="scientific">Azomonas macrocytogenes</name>
    <name type="common">Azotobacter macrocytogenes</name>
    <dbReference type="NCBI Taxonomy" id="69962"/>
    <lineage>
        <taxon>Bacteria</taxon>
        <taxon>Pseudomonadati</taxon>
        <taxon>Pseudomonadota</taxon>
        <taxon>Gammaproteobacteria</taxon>
        <taxon>Pseudomonadales</taxon>
        <taxon>Pseudomonadaceae</taxon>
        <taxon>Azomonas</taxon>
    </lineage>
</organism>
<sequence>MYLTPRQILLAGATDLIGAQLLDRLLSEPTIQRVQAPTHMPLAEHPRLQNPVGEFAALLAELEGPVDVAFCCLASTCGQTDSQKTLIDLDANLVRVFASRARKLGARHLVVISAPGADPHSTDPCHRVKGAMEQALQAQGWPQLTITRPAQLLGPRSELRITERLTAPLLRLLPGKYQGIEASVLARALWRLALEESEGTRIVESEELRKLGK</sequence>
<dbReference type="PANTHER" id="PTHR14097">
    <property type="entry name" value="OXIDOREDUCTASE HTATIP2"/>
    <property type="match status" value="1"/>
</dbReference>
<reference evidence="1 2" key="1">
    <citation type="submission" date="2020-08" db="EMBL/GenBank/DDBJ databases">
        <title>Genomic Encyclopedia of Type Strains, Phase III (KMG-III): the genomes of soil and plant-associated and newly described type strains.</title>
        <authorList>
            <person name="Whitman W."/>
        </authorList>
    </citation>
    <scope>NUCLEOTIDE SEQUENCE [LARGE SCALE GENOMIC DNA]</scope>
    <source>
        <strain evidence="1 2">CECT 4462</strain>
    </source>
</reference>
<evidence type="ECO:0000313" key="1">
    <source>
        <dbReference type="EMBL" id="MBB3102498.1"/>
    </source>
</evidence>
<dbReference type="InterPro" id="IPR036291">
    <property type="entry name" value="NAD(P)-bd_dom_sf"/>
</dbReference>